<evidence type="ECO:0000313" key="1">
    <source>
        <dbReference type="EMBL" id="MCK8787657.1"/>
    </source>
</evidence>
<dbReference type="AlphaFoldDB" id="A0A9X1YD93"/>
<accession>A0A9X1YD93</accession>
<protein>
    <submittedName>
        <fullName evidence="1">Uncharacterized protein</fullName>
    </submittedName>
</protein>
<dbReference type="EMBL" id="JALPRX010000136">
    <property type="protein sequence ID" value="MCK8787657.1"/>
    <property type="molecule type" value="Genomic_DNA"/>
</dbReference>
<keyword evidence="2" id="KW-1185">Reference proteome</keyword>
<dbReference type="RefSeq" id="WP_248669706.1">
    <property type="nucleotide sequence ID" value="NZ_JALPRX010000136.1"/>
</dbReference>
<comment type="caution">
    <text evidence="1">The sequence shown here is derived from an EMBL/GenBank/DDBJ whole genome shotgun (WGS) entry which is preliminary data.</text>
</comment>
<reference evidence="1" key="1">
    <citation type="submission" date="2022-04" db="EMBL/GenBank/DDBJ databases">
        <title>Roseomonas acroporae sp. nov., isolated from coral Acropora digitifera.</title>
        <authorList>
            <person name="Sun H."/>
        </authorList>
    </citation>
    <scope>NUCLEOTIDE SEQUENCE</scope>
    <source>
        <strain evidence="1">NAR14</strain>
    </source>
</reference>
<sequence length="59" mass="6293">MTPQQLARVMRDEADTLTAQAGTSTHAAADGMRLQADSYRRIAAAFDALAGQDAKENGR</sequence>
<gene>
    <name evidence="1" type="ORF">M0638_25140</name>
</gene>
<organism evidence="1 2">
    <name type="scientific">Roseomonas acroporae</name>
    <dbReference type="NCBI Taxonomy" id="2937791"/>
    <lineage>
        <taxon>Bacteria</taxon>
        <taxon>Pseudomonadati</taxon>
        <taxon>Pseudomonadota</taxon>
        <taxon>Alphaproteobacteria</taxon>
        <taxon>Acetobacterales</taxon>
        <taxon>Roseomonadaceae</taxon>
        <taxon>Roseomonas</taxon>
    </lineage>
</organism>
<dbReference type="Proteomes" id="UP001139516">
    <property type="component" value="Unassembled WGS sequence"/>
</dbReference>
<evidence type="ECO:0000313" key="2">
    <source>
        <dbReference type="Proteomes" id="UP001139516"/>
    </source>
</evidence>
<name>A0A9X1YD93_9PROT</name>
<proteinExistence type="predicted"/>